<dbReference type="PANTHER" id="PTHR34853:SF1">
    <property type="entry name" value="LIPASE 5"/>
    <property type="match status" value="1"/>
</dbReference>
<sequence length="439" mass="47018">MTTPSFPVWNPGRNSVPGRAVELPQPHNDSFYSYTGSAPLESIAPGTVVDARHFHYHLFGFPTLLETTQLLYRSTSQTGKPTVNVTSIIRPPFHFGAPRVLSFQSAYDSLNRNDQPSYAIWGGFHLGGVITHVEAVVFGPFLAEGYTIIVPDTEGQRADFAAGPEYGKNTLDSIRAAVNSSAVPGDAKVAMLGYSGGAIATEWAAELAPTYAPEVNERLIGAAMGGVLVDPAHNLHYVEGAGFWAGVMAMALVGISRAFEVEAELATYLTPNGTRIFNAMQTASIVDVLGQYDGLTWSDLVVPEYPTPEQVPVYVRCANQLIMGTGGTPTIPLFIGQGAHGELEGTPSDQPGIGAGDGVMIAGDVRTLARDYCARGVTVHYEEYAELSHIWSLPIWLHHATRWTKQRFAGLPATQNCSSIREGNILAPIPVPPTPTSAV</sequence>
<dbReference type="InterPro" id="IPR029058">
    <property type="entry name" value="AB_hydrolase_fold"/>
</dbReference>
<evidence type="ECO:0000313" key="2">
    <source>
        <dbReference type="Proteomes" id="UP001236585"/>
    </source>
</evidence>
<dbReference type="PANTHER" id="PTHR34853">
    <property type="match status" value="1"/>
</dbReference>
<dbReference type="Proteomes" id="UP001236585">
    <property type="component" value="Chromosome"/>
</dbReference>
<dbReference type="SUPFAM" id="SSF53474">
    <property type="entry name" value="alpha/beta-Hydrolases"/>
    <property type="match status" value="1"/>
</dbReference>
<dbReference type="EMBL" id="CP126981">
    <property type="protein sequence ID" value="WIM87467.1"/>
    <property type="molecule type" value="Genomic_DNA"/>
</dbReference>
<reference evidence="1 2" key="1">
    <citation type="journal article" date="2023" name="Microbiol. Resour. Announc.">
        <title>Complete Genome Sequence of Mycobacterium wuenschmanii, a novel Nontuberculous Mycobacterium Isolated from a captive population of Amazon Milk Frogs.</title>
        <authorList>
            <person name="Hicks J."/>
            <person name="Zeineldin M."/>
            <person name="Ward H."/>
            <person name="Wuenschmann A."/>
            <person name="Camp P."/>
            <person name="Farrell D."/>
            <person name="Lehman K."/>
            <person name="Thacker T."/>
            <person name="Cuthbert E."/>
        </authorList>
    </citation>
    <scope>NUCLEOTIDE SEQUENCE [LARGE SCALE GENOMIC DNA]</scope>
    <source>
        <strain evidence="1 2">Wuenschmanii</strain>
    </source>
</reference>
<keyword evidence="2" id="KW-1185">Reference proteome</keyword>
<accession>A0ABY8VVC6</accession>
<dbReference type="Gene3D" id="3.40.50.1820">
    <property type="entry name" value="alpha/beta hydrolase"/>
    <property type="match status" value="1"/>
</dbReference>
<protein>
    <submittedName>
        <fullName evidence="1">Lipase family protein</fullName>
    </submittedName>
</protein>
<dbReference type="InterPro" id="IPR005152">
    <property type="entry name" value="Lipase_secreted"/>
</dbReference>
<dbReference type="Pfam" id="PF03583">
    <property type="entry name" value="LIP"/>
    <property type="match status" value="1"/>
</dbReference>
<gene>
    <name evidence="1" type="ORF">PT015_21930</name>
</gene>
<name>A0ABY8VVC6_9MYCO</name>
<proteinExistence type="predicted"/>
<organism evidence="1 2">
    <name type="scientific">Candidatus Mycobacterium wuenschmannii</name>
    <dbReference type="NCBI Taxonomy" id="3027808"/>
    <lineage>
        <taxon>Bacteria</taxon>
        <taxon>Bacillati</taxon>
        <taxon>Actinomycetota</taxon>
        <taxon>Actinomycetes</taxon>
        <taxon>Mycobacteriales</taxon>
        <taxon>Mycobacteriaceae</taxon>
        <taxon>Mycobacterium</taxon>
    </lineage>
</organism>
<dbReference type="Gene3D" id="1.10.260.130">
    <property type="match status" value="1"/>
</dbReference>
<dbReference type="RefSeq" id="WP_285187183.1">
    <property type="nucleotide sequence ID" value="NZ_CP126981.1"/>
</dbReference>
<evidence type="ECO:0000313" key="1">
    <source>
        <dbReference type="EMBL" id="WIM87467.1"/>
    </source>
</evidence>